<sequence>MLSEGFVTSIRAQPKSANTAIAKDVGIHLHTLYPTPKIESTLKKSSTPVNSLAANSTHIFAAQADKAVVHVYSRERGNQEALVSFPERLHSLTLVGDGIVALGTAEGRVILWEVYTGRQISTPAAHLQAISCMVADQTHLITGSEDSNVNVWSIPKLLSLTSSETHEPLRTLSNHRAAITSLALGHSSTSTNICVSASRDNTCIVWNHQSGTLLRTFLLPTTPLCLALDPCDRAVYVGFEDGSLQLLEFTTAAAVLNPLYDTRLQDTPVQVTLPPWTASFNPGACNCLGLSHDGTTLLSGHASGKVARWDTGLRAISGGEVVDLNAPVTNLIMLSPFSESKKIKAITIMKPKLGEGDYILAAQFTGRATREQNQFDRILQGPGFPADVLERAIASFATPSKSG</sequence>
<dbReference type="GO" id="GO:0006261">
    <property type="term" value="P:DNA-templated DNA replication"/>
    <property type="evidence" value="ECO:0007669"/>
    <property type="project" value="TreeGrafter"/>
</dbReference>
<dbReference type="AlphaFoldDB" id="A0A3D8QHM7"/>
<reference evidence="7 8" key="1">
    <citation type="journal article" date="2018" name="IMA Fungus">
        <title>IMA Genome-F 9: Draft genome sequence of Annulohypoxylon stygium, Aspergillus mulundensis, Berkeleyomyces basicola (syn. Thielaviopsis basicola), Ceratocystis smalleyi, two Cercospora beticola strains, Coleophoma cylindrospora, Fusarium fracticaudum, Phialophora cf. hyalina, and Morchella septimelata.</title>
        <authorList>
            <person name="Wingfield B.D."/>
            <person name="Bills G.F."/>
            <person name="Dong Y."/>
            <person name="Huang W."/>
            <person name="Nel W.J."/>
            <person name="Swalarsk-Parry B.S."/>
            <person name="Vaghefi N."/>
            <person name="Wilken P.M."/>
            <person name="An Z."/>
            <person name="de Beer Z.W."/>
            <person name="De Vos L."/>
            <person name="Chen L."/>
            <person name="Duong T.A."/>
            <person name="Gao Y."/>
            <person name="Hammerbacher A."/>
            <person name="Kikkert J.R."/>
            <person name="Li Y."/>
            <person name="Li H."/>
            <person name="Li K."/>
            <person name="Li Q."/>
            <person name="Liu X."/>
            <person name="Ma X."/>
            <person name="Naidoo K."/>
            <person name="Pethybridge S.J."/>
            <person name="Sun J."/>
            <person name="Steenkamp E.T."/>
            <person name="van der Nest M.A."/>
            <person name="van Wyk S."/>
            <person name="Wingfield M.J."/>
            <person name="Xiong C."/>
            <person name="Yue Q."/>
            <person name="Zhang X."/>
        </authorList>
    </citation>
    <scope>NUCLEOTIDE SEQUENCE [LARGE SCALE GENOMIC DNA]</scope>
    <source>
        <strain evidence="7 8">BP5796</strain>
    </source>
</reference>
<keyword evidence="6" id="KW-0698">rRNA processing</keyword>
<feature type="repeat" description="WD" evidence="5">
    <location>
        <begin position="172"/>
        <end position="216"/>
    </location>
</feature>
<keyword evidence="8" id="KW-1185">Reference proteome</keyword>
<evidence type="ECO:0000256" key="1">
    <source>
        <dbReference type="ARBA" id="ARBA00002355"/>
    </source>
</evidence>
<evidence type="ECO:0000256" key="5">
    <source>
        <dbReference type="PROSITE-ProRule" id="PRU00221"/>
    </source>
</evidence>
<evidence type="ECO:0000313" key="7">
    <source>
        <dbReference type="EMBL" id="RDW61305.1"/>
    </source>
</evidence>
<dbReference type="InterPro" id="IPR036322">
    <property type="entry name" value="WD40_repeat_dom_sf"/>
</dbReference>
<dbReference type="SMART" id="SM00320">
    <property type="entry name" value="WD40"/>
    <property type="match status" value="5"/>
</dbReference>
<comment type="subunit">
    <text evidence="6">Component of the RIX1 complex, composed of IPI1, RIX1/IPI2 and IPI3 in a 1:2:2 stoichiometry. The complex interacts (via RIX1) with MDN1 (via its hexameric AAA ATPase ring) and the pre-60S ribosome particles.</text>
</comment>
<dbReference type="InterPro" id="IPR045227">
    <property type="entry name" value="WDR18/Ipi3/RID3"/>
</dbReference>
<evidence type="ECO:0000313" key="8">
    <source>
        <dbReference type="Proteomes" id="UP000256328"/>
    </source>
</evidence>
<dbReference type="GO" id="GO:0005656">
    <property type="term" value="C:nuclear pre-replicative complex"/>
    <property type="evidence" value="ECO:0007669"/>
    <property type="project" value="TreeGrafter"/>
</dbReference>
<dbReference type="GO" id="GO:0120330">
    <property type="term" value="C:rixosome complex"/>
    <property type="evidence" value="ECO:0007669"/>
    <property type="project" value="UniProtKB-UniRule"/>
</dbReference>
<protein>
    <recommendedName>
        <fullName evidence="6">Pre-rRNA-processing protein IPI3</fullName>
    </recommendedName>
</protein>
<dbReference type="InterPro" id="IPR001680">
    <property type="entry name" value="WD40_rpt"/>
</dbReference>
<dbReference type="GO" id="GO:0006364">
    <property type="term" value="P:rRNA processing"/>
    <property type="evidence" value="ECO:0007669"/>
    <property type="project" value="UniProtKB-UniRule"/>
</dbReference>
<keyword evidence="4" id="KW-0677">Repeat</keyword>
<evidence type="ECO:0000256" key="3">
    <source>
        <dbReference type="ARBA" id="ARBA00022574"/>
    </source>
</evidence>
<comment type="subcellular location">
    <subcellularLocation>
        <location evidence="6">Nucleus</location>
    </subcellularLocation>
</comment>
<keyword evidence="3 5" id="KW-0853">WD repeat</keyword>
<dbReference type="Pfam" id="PF00400">
    <property type="entry name" value="WD40"/>
    <property type="match status" value="2"/>
</dbReference>
<comment type="caution">
    <text evidence="7">The sequence shown here is derived from an EMBL/GenBank/DDBJ whole genome shotgun (WGS) entry which is preliminary data.</text>
</comment>
<dbReference type="SUPFAM" id="SSF50978">
    <property type="entry name" value="WD40 repeat-like"/>
    <property type="match status" value="1"/>
</dbReference>
<name>A0A3D8QHM7_9HELO</name>
<dbReference type="PANTHER" id="PTHR18763:SF0">
    <property type="entry name" value="WD REPEAT-CONTAINING PROTEIN 18"/>
    <property type="match status" value="1"/>
</dbReference>
<dbReference type="EMBL" id="PDLN01000018">
    <property type="protein sequence ID" value="RDW61305.1"/>
    <property type="molecule type" value="Genomic_DNA"/>
</dbReference>
<dbReference type="PROSITE" id="PS50082">
    <property type="entry name" value="WD_REPEATS_2"/>
    <property type="match status" value="1"/>
</dbReference>
<dbReference type="OrthoDB" id="756370at2759"/>
<proteinExistence type="inferred from homology"/>
<keyword evidence="6" id="KW-0539">Nucleus</keyword>
<organism evidence="7 8">
    <name type="scientific">Coleophoma crateriformis</name>
    <dbReference type="NCBI Taxonomy" id="565419"/>
    <lineage>
        <taxon>Eukaryota</taxon>
        <taxon>Fungi</taxon>
        <taxon>Dikarya</taxon>
        <taxon>Ascomycota</taxon>
        <taxon>Pezizomycotina</taxon>
        <taxon>Leotiomycetes</taxon>
        <taxon>Helotiales</taxon>
        <taxon>Dermateaceae</taxon>
        <taxon>Coleophoma</taxon>
    </lineage>
</organism>
<evidence type="ECO:0000256" key="4">
    <source>
        <dbReference type="ARBA" id="ARBA00022737"/>
    </source>
</evidence>
<evidence type="ECO:0000256" key="2">
    <source>
        <dbReference type="ARBA" id="ARBA00010143"/>
    </source>
</evidence>
<evidence type="ECO:0000256" key="6">
    <source>
        <dbReference type="RuleBase" id="RU369067"/>
    </source>
</evidence>
<dbReference type="FunFam" id="2.130.10.10:FF:000929">
    <property type="entry name" value="Ribosomal assembly complex component Ipi3"/>
    <property type="match status" value="1"/>
</dbReference>
<dbReference type="Gene3D" id="2.130.10.10">
    <property type="entry name" value="YVTN repeat-like/Quinoprotein amine dehydrogenase"/>
    <property type="match status" value="2"/>
</dbReference>
<gene>
    <name evidence="7" type="ORF">BP5796_11197</name>
</gene>
<dbReference type="Proteomes" id="UP000256328">
    <property type="component" value="Unassembled WGS sequence"/>
</dbReference>
<accession>A0A3D8QHM7</accession>
<comment type="similarity">
    <text evidence="2 6">Belongs to the WD repeat IPI3/WDR18 family.</text>
</comment>
<dbReference type="PANTHER" id="PTHR18763">
    <property type="entry name" value="WD-REPEAT PROTEIN 18"/>
    <property type="match status" value="1"/>
</dbReference>
<dbReference type="InterPro" id="IPR015943">
    <property type="entry name" value="WD40/YVTN_repeat-like_dom_sf"/>
</dbReference>
<comment type="function">
    <text evidence="1 6">Component of the RIX1 complex required for processing of ITS2 sequences from 35S pre-rRNA.</text>
</comment>